<feature type="transmembrane region" description="Helical" evidence="6">
    <location>
        <begin position="460"/>
        <end position="480"/>
    </location>
</feature>
<evidence type="ECO:0008006" key="9">
    <source>
        <dbReference type="Google" id="ProtNLM"/>
    </source>
</evidence>
<feature type="transmembrane region" description="Helical" evidence="6">
    <location>
        <begin position="76"/>
        <end position="99"/>
    </location>
</feature>
<keyword evidence="8" id="KW-1185">Reference proteome</keyword>
<comment type="similarity">
    <text evidence="2">Belongs to the LIMR family.</text>
</comment>
<feature type="transmembrane region" description="Helical" evidence="6">
    <location>
        <begin position="6"/>
        <end position="23"/>
    </location>
</feature>
<evidence type="ECO:0000313" key="8">
    <source>
        <dbReference type="Proteomes" id="UP000179807"/>
    </source>
</evidence>
<dbReference type="GO" id="GO:0016020">
    <property type="term" value="C:membrane"/>
    <property type="evidence" value="ECO:0007669"/>
    <property type="project" value="UniProtKB-SubCell"/>
</dbReference>
<feature type="transmembrane region" description="Helical" evidence="6">
    <location>
        <begin position="368"/>
        <end position="393"/>
    </location>
</feature>
<comment type="subcellular location">
    <subcellularLocation>
        <location evidence="1">Membrane</location>
        <topology evidence="1">Multi-pass membrane protein</topology>
    </subcellularLocation>
</comment>
<organism evidence="7 8">
    <name type="scientific">Tritrichomonas foetus</name>
    <dbReference type="NCBI Taxonomy" id="1144522"/>
    <lineage>
        <taxon>Eukaryota</taxon>
        <taxon>Metamonada</taxon>
        <taxon>Parabasalia</taxon>
        <taxon>Tritrichomonadida</taxon>
        <taxon>Tritrichomonadidae</taxon>
        <taxon>Tritrichomonas</taxon>
    </lineage>
</organism>
<evidence type="ECO:0000256" key="5">
    <source>
        <dbReference type="ARBA" id="ARBA00023136"/>
    </source>
</evidence>
<feature type="transmembrane region" description="Helical" evidence="6">
    <location>
        <begin position="327"/>
        <end position="348"/>
    </location>
</feature>
<dbReference type="AlphaFoldDB" id="A0A1J4JXC3"/>
<evidence type="ECO:0000256" key="4">
    <source>
        <dbReference type="ARBA" id="ARBA00022989"/>
    </source>
</evidence>
<dbReference type="RefSeq" id="XP_068356248.1">
    <property type="nucleotide sequence ID" value="XM_068493282.1"/>
</dbReference>
<dbReference type="InterPro" id="IPR006876">
    <property type="entry name" value="LMBR1-like_membr_prot"/>
</dbReference>
<dbReference type="InterPro" id="IPR051584">
    <property type="entry name" value="GPCR-associated_LMBR1"/>
</dbReference>
<reference evidence="7" key="1">
    <citation type="submission" date="2016-10" db="EMBL/GenBank/DDBJ databases">
        <authorList>
            <person name="Benchimol M."/>
            <person name="Almeida L.G."/>
            <person name="Vasconcelos A.T."/>
            <person name="Perreira-Neves A."/>
            <person name="Rosa I.A."/>
            <person name="Tasca T."/>
            <person name="Bogo M.R."/>
            <person name="de Souza W."/>
        </authorList>
    </citation>
    <scope>NUCLEOTIDE SEQUENCE [LARGE SCALE GENOMIC DNA]</scope>
    <source>
        <strain evidence="7">K</strain>
    </source>
</reference>
<feature type="transmembrane region" description="Helical" evidence="6">
    <location>
        <begin position="414"/>
        <end position="433"/>
    </location>
</feature>
<evidence type="ECO:0000313" key="7">
    <source>
        <dbReference type="EMBL" id="OHT03112.1"/>
    </source>
</evidence>
<gene>
    <name evidence="7" type="ORF">TRFO_06753</name>
</gene>
<dbReference type="PANTHER" id="PTHR21355:SF0">
    <property type="entry name" value="G-PROTEIN COUPLED RECEPTOR-ASSOCIATED PROTEIN LMBRD2"/>
    <property type="match status" value="1"/>
</dbReference>
<feature type="transmembrane region" description="Helical" evidence="6">
    <location>
        <begin position="150"/>
        <end position="172"/>
    </location>
</feature>
<evidence type="ECO:0000256" key="1">
    <source>
        <dbReference type="ARBA" id="ARBA00004141"/>
    </source>
</evidence>
<feature type="transmembrane region" description="Helical" evidence="6">
    <location>
        <begin position="119"/>
        <end position="138"/>
    </location>
</feature>
<evidence type="ECO:0000256" key="6">
    <source>
        <dbReference type="SAM" id="Phobius"/>
    </source>
</evidence>
<dbReference type="EMBL" id="MLAK01000838">
    <property type="protein sequence ID" value="OHT03112.1"/>
    <property type="molecule type" value="Genomic_DNA"/>
</dbReference>
<evidence type="ECO:0000256" key="3">
    <source>
        <dbReference type="ARBA" id="ARBA00022692"/>
    </source>
</evidence>
<keyword evidence="5 6" id="KW-0472">Membrane</keyword>
<proteinExistence type="inferred from homology"/>
<dbReference type="PANTHER" id="PTHR21355">
    <property type="entry name" value="G-PROTEIN COUPLED RECEPTOR-ASSOCIATED PROTEIN LMBRD2"/>
    <property type="match status" value="1"/>
</dbReference>
<feature type="transmembrane region" description="Helical" evidence="6">
    <location>
        <begin position="35"/>
        <end position="56"/>
    </location>
</feature>
<accession>A0A1J4JXC3</accession>
<evidence type="ECO:0000256" key="2">
    <source>
        <dbReference type="ARBA" id="ARBA00010487"/>
    </source>
</evidence>
<keyword evidence="4 6" id="KW-1133">Transmembrane helix</keyword>
<dbReference type="Proteomes" id="UP000179807">
    <property type="component" value="Unassembled WGS sequence"/>
</dbReference>
<dbReference type="VEuPathDB" id="TrichDB:TRFO_06753"/>
<dbReference type="Pfam" id="PF04791">
    <property type="entry name" value="LMBR1"/>
    <property type="match status" value="1"/>
</dbReference>
<sequence>MTYELFVTVLICVAVSIFVTMFFRHYGVFRFPPASVLILLINACIPFIMVIGLLPYDVSLSLFGSLPTYRHSLLVAFQVFYWVSNIMSFVIAPVTVYALSYSRTISRKHRIFMAIYDNIIFYVIVLAMVIIGLIILMANGTLTLSSIPSLIVALTNMYGLLIFCFLMGYGLVKYPENLWKMSEPKPRYFYYLKRIAHENHVLKRAVSNGRRVLELCFKTREFTVGEVHELYNVQGIPREAELTRLTYELPNNFEEDFHHKDVDRMQQINWEVATIQNMEDFFILMDQVSESITQANKYIVYSGEQASKALHEMCDLRDGSFRAKSKIILLKISAVLTAIMSVIVLWGELVRMFLPDISVFHQLSHLKISPAISILFITTPILMFQTYIGSWSLTHVRIGSFFRFIEGATNVRTLYYWTSVISKLLPTIGYHYLTQIEATQSQFVEVMGVMDKIPFLGRELVTYSPIVLFFIIACVVLNVWDKILIFVGLKKLTFNDKEFNEADMLKGEDLLRNIDPDVDRILMEDTNLCVKPFSQETILDPLTFKI</sequence>
<keyword evidence="3 6" id="KW-0812">Transmembrane</keyword>
<dbReference type="OrthoDB" id="203099at2759"/>
<protein>
    <recommendedName>
        <fullName evidence="9">LMBR1-like conserved region family protein</fullName>
    </recommendedName>
</protein>
<comment type="caution">
    <text evidence="7">The sequence shown here is derived from an EMBL/GenBank/DDBJ whole genome shotgun (WGS) entry which is preliminary data.</text>
</comment>
<dbReference type="GeneID" id="94827986"/>
<name>A0A1J4JXC3_9EUKA</name>